<dbReference type="InterPro" id="IPR036388">
    <property type="entry name" value="WH-like_DNA-bd_sf"/>
</dbReference>
<dbReference type="InterPro" id="IPR001497">
    <property type="entry name" value="MethylDNA_cys_MeTrfase_AS"/>
</dbReference>
<dbReference type="PROSITE" id="PS00374">
    <property type="entry name" value="MGMT"/>
    <property type="match status" value="1"/>
</dbReference>
<dbReference type="EMBL" id="BSDZ01000015">
    <property type="protein sequence ID" value="GLI63231.1"/>
    <property type="molecule type" value="Genomic_DNA"/>
</dbReference>
<dbReference type="EC" id="2.1.1.63" evidence="3"/>
<evidence type="ECO:0000256" key="1">
    <source>
        <dbReference type="ARBA" id="ARBA00001286"/>
    </source>
</evidence>
<sequence>MAKRKREPKNIDDPQSGKPIRPPTAFEERLYQLCKCIPAGKVSTYGAMASVLKSAPRAVGQALRRNPFAPLVPCHRVVAADLSIGGFSGAWGMAEPKVQRKKRLLEDEGIKFHGSAVRGNEFVIGTEELLNRFVQAVAAEKNVAMKEGGATR</sequence>
<evidence type="ECO:0000313" key="15">
    <source>
        <dbReference type="Proteomes" id="UP001165090"/>
    </source>
</evidence>
<keyword evidence="6" id="KW-0808">Transferase</keyword>
<name>A0ABQ5S1U1_9CHLO</name>
<evidence type="ECO:0000256" key="9">
    <source>
        <dbReference type="ARBA" id="ARBA00030795"/>
    </source>
</evidence>
<feature type="region of interest" description="Disordered" evidence="12">
    <location>
        <begin position="1"/>
        <end position="22"/>
    </location>
</feature>
<organism evidence="14 15">
    <name type="scientific">Volvox africanus</name>
    <dbReference type="NCBI Taxonomy" id="51714"/>
    <lineage>
        <taxon>Eukaryota</taxon>
        <taxon>Viridiplantae</taxon>
        <taxon>Chlorophyta</taxon>
        <taxon>core chlorophytes</taxon>
        <taxon>Chlorophyceae</taxon>
        <taxon>CS clade</taxon>
        <taxon>Chlamydomonadales</taxon>
        <taxon>Volvocaceae</taxon>
        <taxon>Volvox</taxon>
    </lineage>
</organism>
<evidence type="ECO:0000256" key="6">
    <source>
        <dbReference type="ARBA" id="ARBA00022679"/>
    </source>
</evidence>
<keyword evidence="15" id="KW-1185">Reference proteome</keyword>
<dbReference type="NCBIfam" id="TIGR00589">
    <property type="entry name" value="ogt"/>
    <property type="match status" value="1"/>
</dbReference>
<keyword evidence="8" id="KW-0234">DNA repair</keyword>
<keyword evidence="7" id="KW-0227">DNA damage</keyword>
<comment type="catalytic activity">
    <reaction evidence="1">
        <text>a 4-O-methyl-thymidine in DNA + L-cysteinyl-[protein] = a thymidine in DNA + S-methyl-L-cysteinyl-[protein]</text>
        <dbReference type="Rhea" id="RHEA:53428"/>
        <dbReference type="Rhea" id="RHEA-COMP:10131"/>
        <dbReference type="Rhea" id="RHEA-COMP:10132"/>
        <dbReference type="Rhea" id="RHEA-COMP:13555"/>
        <dbReference type="Rhea" id="RHEA-COMP:13556"/>
        <dbReference type="ChEBI" id="CHEBI:29950"/>
        <dbReference type="ChEBI" id="CHEBI:82612"/>
        <dbReference type="ChEBI" id="CHEBI:137386"/>
        <dbReference type="ChEBI" id="CHEBI:137387"/>
        <dbReference type="EC" id="2.1.1.63"/>
    </reaction>
</comment>
<evidence type="ECO:0000259" key="13">
    <source>
        <dbReference type="Pfam" id="PF01035"/>
    </source>
</evidence>
<dbReference type="CDD" id="cd06445">
    <property type="entry name" value="ATase"/>
    <property type="match status" value="1"/>
</dbReference>
<proteinExistence type="inferred from homology"/>
<evidence type="ECO:0000256" key="2">
    <source>
        <dbReference type="ARBA" id="ARBA00008711"/>
    </source>
</evidence>
<reference evidence="14 15" key="1">
    <citation type="journal article" date="2023" name="IScience">
        <title>Expanded male sex-determining region conserved during the evolution of homothallism in the green alga Volvox.</title>
        <authorList>
            <person name="Yamamoto K."/>
            <person name="Matsuzaki R."/>
            <person name="Mahakham W."/>
            <person name="Heman W."/>
            <person name="Sekimoto H."/>
            <person name="Kawachi M."/>
            <person name="Minakuchi Y."/>
            <person name="Toyoda A."/>
            <person name="Nozaki H."/>
        </authorList>
    </citation>
    <scope>NUCLEOTIDE SEQUENCE [LARGE SCALE GENOMIC DNA]</scope>
    <source>
        <strain evidence="14 15">NIES-4468</strain>
    </source>
</reference>
<dbReference type="InterPro" id="IPR014048">
    <property type="entry name" value="MethylDNA_cys_MeTrfase_DNA-bd"/>
</dbReference>
<protein>
    <recommendedName>
        <fullName evidence="4">Methylated-DNA--protein-cysteine methyltransferase</fullName>
        <ecNumber evidence="3">2.1.1.63</ecNumber>
    </recommendedName>
    <alternativeName>
        <fullName evidence="9">6-O-methylguanine-DNA methyltransferase</fullName>
    </alternativeName>
    <alternativeName>
        <fullName evidence="10">O-6-methylguanine-DNA-alkyltransferase</fullName>
    </alternativeName>
</protein>
<evidence type="ECO:0000256" key="3">
    <source>
        <dbReference type="ARBA" id="ARBA00011918"/>
    </source>
</evidence>
<evidence type="ECO:0000256" key="10">
    <source>
        <dbReference type="ARBA" id="ARBA00031621"/>
    </source>
</evidence>
<dbReference type="Proteomes" id="UP001165090">
    <property type="component" value="Unassembled WGS sequence"/>
</dbReference>
<evidence type="ECO:0000313" key="14">
    <source>
        <dbReference type="EMBL" id="GLI63231.1"/>
    </source>
</evidence>
<evidence type="ECO:0000256" key="4">
    <source>
        <dbReference type="ARBA" id="ARBA00015377"/>
    </source>
</evidence>
<dbReference type="Gene3D" id="1.10.10.10">
    <property type="entry name" value="Winged helix-like DNA-binding domain superfamily/Winged helix DNA-binding domain"/>
    <property type="match status" value="1"/>
</dbReference>
<dbReference type="SUPFAM" id="SSF46767">
    <property type="entry name" value="Methylated DNA-protein cysteine methyltransferase, C-terminal domain"/>
    <property type="match status" value="1"/>
</dbReference>
<evidence type="ECO:0000256" key="12">
    <source>
        <dbReference type="SAM" id="MobiDB-lite"/>
    </source>
</evidence>
<keyword evidence="5" id="KW-0489">Methyltransferase</keyword>
<dbReference type="PANTHER" id="PTHR10815">
    <property type="entry name" value="METHYLATED-DNA--PROTEIN-CYSTEINE METHYLTRANSFERASE"/>
    <property type="match status" value="1"/>
</dbReference>
<evidence type="ECO:0000256" key="11">
    <source>
        <dbReference type="ARBA" id="ARBA00049348"/>
    </source>
</evidence>
<feature type="domain" description="Methylated-DNA-[protein]-cysteine S-methyltransferase DNA binding" evidence="13">
    <location>
        <begin position="25"/>
        <end position="110"/>
    </location>
</feature>
<evidence type="ECO:0000256" key="7">
    <source>
        <dbReference type="ARBA" id="ARBA00022763"/>
    </source>
</evidence>
<comment type="caution">
    <text evidence="14">The sequence shown here is derived from an EMBL/GenBank/DDBJ whole genome shotgun (WGS) entry which is preliminary data.</text>
</comment>
<dbReference type="InterPro" id="IPR036217">
    <property type="entry name" value="MethylDNA_cys_MeTrfase_DNAb"/>
</dbReference>
<dbReference type="Pfam" id="PF01035">
    <property type="entry name" value="DNA_binding_1"/>
    <property type="match status" value="1"/>
</dbReference>
<comment type="catalytic activity">
    <reaction evidence="11">
        <text>a 6-O-methyl-2'-deoxyguanosine in DNA + L-cysteinyl-[protein] = S-methyl-L-cysteinyl-[protein] + a 2'-deoxyguanosine in DNA</text>
        <dbReference type="Rhea" id="RHEA:24000"/>
        <dbReference type="Rhea" id="RHEA-COMP:10131"/>
        <dbReference type="Rhea" id="RHEA-COMP:10132"/>
        <dbReference type="Rhea" id="RHEA-COMP:11367"/>
        <dbReference type="Rhea" id="RHEA-COMP:11368"/>
        <dbReference type="ChEBI" id="CHEBI:29950"/>
        <dbReference type="ChEBI" id="CHEBI:82612"/>
        <dbReference type="ChEBI" id="CHEBI:85445"/>
        <dbReference type="ChEBI" id="CHEBI:85448"/>
        <dbReference type="EC" id="2.1.1.63"/>
    </reaction>
</comment>
<accession>A0ABQ5S1U1</accession>
<comment type="similarity">
    <text evidence="2">Belongs to the MGMT family.</text>
</comment>
<evidence type="ECO:0000256" key="5">
    <source>
        <dbReference type="ARBA" id="ARBA00022603"/>
    </source>
</evidence>
<dbReference type="PANTHER" id="PTHR10815:SF13">
    <property type="entry name" value="METHYLATED-DNA--PROTEIN-CYSTEINE METHYLTRANSFERASE"/>
    <property type="match status" value="1"/>
</dbReference>
<evidence type="ECO:0000256" key="8">
    <source>
        <dbReference type="ARBA" id="ARBA00023204"/>
    </source>
</evidence>
<gene>
    <name evidence="14" type="ORF">VaNZ11_006120</name>
</gene>